<accession>A0A386H0A9</accession>
<protein>
    <submittedName>
        <fullName evidence="9">M42 family peptidase</fullName>
    </submittedName>
</protein>
<dbReference type="PIRSF" id="PIRSF001123">
    <property type="entry name" value="PepA_GA"/>
    <property type="match status" value="1"/>
</dbReference>
<dbReference type="Pfam" id="PF05343">
    <property type="entry name" value="Peptidase_M42"/>
    <property type="match status" value="1"/>
</dbReference>
<feature type="binding site" evidence="8">
    <location>
        <position position="204"/>
    </location>
    <ligand>
        <name>Zn(2+)</name>
        <dbReference type="ChEBI" id="CHEBI:29105"/>
        <label>2</label>
    </ligand>
</feature>
<dbReference type="OrthoDB" id="9772053at2"/>
<dbReference type="SUPFAM" id="SSF53187">
    <property type="entry name" value="Zn-dependent exopeptidases"/>
    <property type="match status" value="1"/>
</dbReference>
<comment type="cofactor">
    <cofactor evidence="8">
        <name>a divalent metal cation</name>
        <dbReference type="ChEBI" id="CHEBI:60240"/>
    </cofactor>
    <text evidence="8">Binds 2 divalent metal cations per subunit.</text>
</comment>
<dbReference type="AlphaFoldDB" id="A0A386H0A9"/>
<evidence type="ECO:0000256" key="1">
    <source>
        <dbReference type="ARBA" id="ARBA00006272"/>
    </source>
</evidence>
<dbReference type="PANTHER" id="PTHR32481:SF0">
    <property type="entry name" value="AMINOPEPTIDASE YPDE-RELATED"/>
    <property type="match status" value="1"/>
</dbReference>
<feature type="binding site" evidence="8">
    <location>
        <position position="62"/>
    </location>
    <ligand>
        <name>Zn(2+)</name>
        <dbReference type="ChEBI" id="CHEBI:29105"/>
        <label>1</label>
    </ligand>
</feature>
<keyword evidence="5" id="KW-0378">Hydrolase</keyword>
<dbReference type="PANTHER" id="PTHR32481">
    <property type="entry name" value="AMINOPEPTIDASE"/>
    <property type="match status" value="1"/>
</dbReference>
<name>A0A386H0A9_9CLOT</name>
<keyword evidence="10" id="KW-1185">Reference proteome</keyword>
<feature type="active site" description="Proton acceptor" evidence="7">
    <location>
        <position position="203"/>
    </location>
</feature>
<dbReference type="GO" id="GO:0046872">
    <property type="term" value="F:metal ion binding"/>
    <property type="evidence" value="ECO:0007669"/>
    <property type="project" value="UniProtKB-UniRule"/>
</dbReference>
<evidence type="ECO:0000256" key="5">
    <source>
        <dbReference type="ARBA" id="ARBA00022801"/>
    </source>
</evidence>
<feature type="binding site" evidence="8">
    <location>
        <position position="171"/>
    </location>
    <ligand>
        <name>Zn(2+)</name>
        <dbReference type="ChEBI" id="CHEBI:29105"/>
        <label>2</label>
    </ligand>
</feature>
<evidence type="ECO:0000256" key="3">
    <source>
        <dbReference type="ARBA" id="ARBA00022670"/>
    </source>
</evidence>
<reference evidence="9 10" key="1">
    <citation type="journal article" date="2019" name="Int. J. Syst. Evol. Microbiol.">
        <title>Clostridium fermenticellae sp. nov., isolated from the mud in a fermentation cellar for the production of the Chinese liquor, baijiu.</title>
        <authorList>
            <person name="Xu P.X."/>
            <person name="Chai L.J."/>
            <person name="Qiu T."/>
            <person name="Zhang X.J."/>
            <person name="Lu Z.M."/>
            <person name="Xiao C."/>
            <person name="Wang S.T."/>
            <person name="Shen C.H."/>
            <person name="Shi J.S."/>
            <person name="Xu Z.H."/>
        </authorList>
    </citation>
    <scope>NUCLEOTIDE SEQUENCE [LARGE SCALE GENOMIC DNA]</scope>
    <source>
        <strain evidence="9 10">JN500901</strain>
    </source>
</reference>
<gene>
    <name evidence="9" type="ORF">D4Z93_00305</name>
</gene>
<dbReference type="Gene3D" id="3.40.630.10">
    <property type="entry name" value="Zn peptidases"/>
    <property type="match status" value="1"/>
</dbReference>
<keyword evidence="2" id="KW-0031">Aminopeptidase</keyword>
<dbReference type="EMBL" id="CP032416">
    <property type="protein sequence ID" value="AYD39089.1"/>
    <property type="molecule type" value="Genomic_DNA"/>
</dbReference>
<organism evidence="9 10">
    <name type="scientific">Clostridium fermenticellae</name>
    <dbReference type="NCBI Taxonomy" id="2068654"/>
    <lineage>
        <taxon>Bacteria</taxon>
        <taxon>Bacillati</taxon>
        <taxon>Bacillota</taxon>
        <taxon>Clostridia</taxon>
        <taxon>Eubacteriales</taxon>
        <taxon>Clostridiaceae</taxon>
        <taxon>Clostridium</taxon>
    </lineage>
</organism>
<dbReference type="GO" id="GO:0006508">
    <property type="term" value="P:proteolysis"/>
    <property type="evidence" value="ECO:0007669"/>
    <property type="project" value="UniProtKB-KW"/>
</dbReference>
<keyword evidence="4 8" id="KW-0479">Metal-binding</keyword>
<sequence length="346" mass="38782">MNELDLLKDLCGTYSPSGQEQNIYPVIQSVFKNLGQISISDLNNIYIHKKGQSHGKIMIMAHSDEVFLVVTDIVSNGFIKFKSVGIDCKTLVSQEVIIHGKQDVHGIIGLEFLEDSNEQDKTQHFSEENLLIDTGFSRNYIEKYIKIGDYIEIKRKFVKLLNNNVSCKAIDDRAGIASMYFCAKELQSINHYMDVYFVCSCQEEVGHRGAKMATYDINPDIGIAIDTTFDGGAMGDVERENKLGSGPVICIGPNVHSKLRQKIIDIALEYNIPYQIEVEPGNTGTDAWDIQVSRDGVPSILISIPIKYMHTSVEVVNMDDIKNTGRLVAKFIEKLDSHELEGVFCF</sequence>
<keyword evidence="3" id="KW-0645">Protease</keyword>
<dbReference type="Gene3D" id="2.40.30.40">
    <property type="entry name" value="Peptidase M42, domain 2"/>
    <property type="match status" value="1"/>
</dbReference>
<evidence type="ECO:0000256" key="2">
    <source>
        <dbReference type="ARBA" id="ARBA00022438"/>
    </source>
</evidence>
<comment type="similarity">
    <text evidence="1 6">Belongs to the peptidase M42 family.</text>
</comment>
<proteinExistence type="inferred from homology"/>
<feature type="binding site" evidence="8">
    <location>
        <position position="226"/>
    </location>
    <ligand>
        <name>Zn(2+)</name>
        <dbReference type="ChEBI" id="CHEBI:29105"/>
        <label>1</label>
    </ligand>
</feature>
<feature type="binding site" evidence="8">
    <location>
        <position position="171"/>
    </location>
    <ligand>
        <name>Zn(2+)</name>
        <dbReference type="ChEBI" id="CHEBI:29105"/>
        <label>1</label>
    </ligand>
</feature>
<dbReference type="GO" id="GO:0004177">
    <property type="term" value="F:aminopeptidase activity"/>
    <property type="evidence" value="ECO:0007669"/>
    <property type="project" value="UniProtKB-UniRule"/>
</dbReference>
<evidence type="ECO:0000313" key="10">
    <source>
        <dbReference type="Proteomes" id="UP000266301"/>
    </source>
</evidence>
<evidence type="ECO:0000256" key="7">
    <source>
        <dbReference type="PIRSR" id="PIRSR001123-1"/>
    </source>
</evidence>
<dbReference type="SUPFAM" id="SSF101821">
    <property type="entry name" value="Aminopeptidase/glucanase lid domain"/>
    <property type="match status" value="1"/>
</dbReference>
<dbReference type="InterPro" id="IPR051464">
    <property type="entry name" value="Peptidase_M42_aminopept"/>
</dbReference>
<dbReference type="InterPro" id="IPR008007">
    <property type="entry name" value="Peptidase_M42"/>
</dbReference>
<dbReference type="KEGG" id="cfer:D4Z93_00305"/>
<dbReference type="RefSeq" id="WP_119969800.1">
    <property type="nucleotide sequence ID" value="NZ_CP032416.1"/>
</dbReference>
<evidence type="ECO:0000256" key="4">
    <source>
        <dbReference type="ARBA" id="ARBA00022723"/>
    </source>
</evidence>
<evidence type="ECO:0000256" key="8">
    <source>
        <dbReference type="PIRSR" id="PIRSR001123-2"/>
    </source>
</evidence>
<evidence type="ECO:0000313" key="9">
    <source>
        <dbReference type="EMBL" id="AYD39089.1"/>
    </source>
</evidence>
<dbReference type="Proteomes" id="UP000266301">
    <property type="component" value="Chromosome"/>
</dbReference>
<evidence type="ECO:0000256" key="6">
    <source>
        <dbReference type="PIRNR" id="PIRNR001123"/>
    </source>
</evidence>
<dbReference type="InterPro" id="IPR023367">
    <property type="entry name" value="Peptidase_M42_dom2"/>
</dbReference>
<feature type="binding site" evidence="8">
    <location>
        <position position="310"/>
    </location>
    <ligand>
        <name>Zn(2+)</name>
        <dbReference type="ChEBI" id="CHEBI:29105"/>
        <label>2</label>
    </ligand>
</feature>